<dbReference type="EMBL" id="CP008743">
    <property type="protein sequence ID" value="ARN84848.1"/>
    <property type="molecule type" value="Genomic_DNA"/>
</dbReference>
<keyword evidence="3" id="KW-1185">Reference proteome</keyword>
<dbReference type="RefSeq" id="WP_085784344.1">
    <property type="nucleotide sequence ID" value="NZ_CP008743.1"/>
</dbReference>
<gene>
    <name evidence="2" type="ORF">GQ61_05595</name>
</gene>
<dbReference type="Proteomes" id="UP000237351">
    <property type="component" value="Chromosome"/>
</dbReference>
<evidence type="ECO:0000313" key="2">
    <source>
        <dbReference type="EMBL" id="ARN84848.1"/>
    </source>
</evidence>
<dbReference type="Pfam" id="PF08808">
    <property type="entry name" value="RES"/>
    <property type="match status" value="1"/>
</dbReference>
<accession>A0A1W6N505</accession>
<dbReference type="AlphaFoldDB" id="A0A1W6N505"/>
<sequence length="229" mass="26196">MVLTTPPLYSIEWRKSWRIIPSRFPPINLFERVSSSSDWETLASIESLTNDRLRDENGQISLISPEDRVSGPGSSFIMAPFTHVNPSGSRFSNGQWGVYYAAHDIKTAIAETKFHREIFMKATKEPPMHLDMRVLLAKIKGDFHDIRGQNFINSPLYDEISYKSSQDLAKHLKNIDSNGIVYKSVRHSMGQNIAVFKPKLISNCIQERHLEYIWDGKSISSILEKKLLT</sequence>
<organism evidence="2 3">
    <name type="scientific">Candidatus Nucleicultrix amoebiphila FS5</name>
    <dbReference type="NCBI Taxonomy" id="1414854"/>
    <lineage>
        <taxon>Bacteria</taxon>
        <taxon>Pseudomonadati</taxon>
        <taxon>Pseudomonadota</taxon>
        <taxon>Alphaproteobacteria</taxon>
        <taxon>Holosporales</taxon>
        <taxon>Candidatus Nucleicultricaceae</taxon>
        <taxon>Candidatus Nucleicultrix</taxon>
    </lineage>
</organism>
<dbReference type="InterPro" id="IPR014914">
    <property type="entry name" value="RES_dom"/>
</dbReference>
<protein>
    <recommendedName>
        <fullName evidence="1">RES domain-containing protein</fullName>
    </recommendedName>
</protein>
<dbReference type="OrthoDB" id="9795903at2"/>
<dbReference type="SMART" id="SM00953">
    <property type="entry name" value="RES"/>
    <property type="match status" value="1"/>
</dbReference>
<evidence type="ECO:0000313" key="3">
    <source>
        <dbReference type="Proteomes" id="UP000237351"/>
    </source>
</evidence>
<proteinExistence type="predicted"/>
<evidence type="ECO:0000259" key="1">
    <source>
        <dbReference type="SMART" id="SM00953"/>
    </source>
</evidence>
<name>A0A1W6N505_9PROT</name>
<dbReference type="STRING" id="1414854.GQ61_05595"/>
<dbReference type="KEGG" id="naf:GQ61_05595"/>
<feature type="domain" description="RES" evidence="1">
    <location>
        <begin position="80"/>
        <end position="207"/>
    </location>
</feature>
<reference evidence="2 3" key="1">
    <citation type="submission" date="2014-06" db="EMBL/GenBank/DDBJ databases">
        <title>The genome of the endonuclear symbiont Nucleicultrix amoebiphila.</title>
        <authorList>
            <person name="Schulz F."/>
            <person name="Horn M."/>
        </authorList>
    </citation>
    <scope>NUCLEOTIDE SEQUENCE [LARGE SCALE GENOMIC DNA]</scope>
    <source>
        <strain evidence="2 3">FS5</strain>
    </source>
</reference>